<dbReference type="AlphaFoldDB" id="A0A1G8JNK4"/>
<feature type="transmembrane region" description="Helical" evidence="1">
    <location>
        <begin position="347"/>
        <end position="368"/>
    </location>
</feature>
<dbReference type="OrthoDB" id="2199615at2"/>
<dbReference type="EMBL" id="FNDK01000035">
    <property type="protein sequence ID" value="SDI32824.1"/>
    <property type="molecule type" value="Genomic_DNA"/>
</dbReference>
<dbReference type="RefSeq" id="WP_091276560.1">
    <property type="nucleotide sequence ID" value="NZ_FNDK01000035.1"/>
</dbReference>
<keyword evidence="1" id="KW-0472">Membrane</keyword>
<feature type="transmembrane region" description="Helical" evidence="1">
    <location>
        <begin position="235"/>
        <end position="257"/>
    </location>
</feature>
<evidence type="ECO:0000313" key="3">
    <source>
        <dbReference type="Proteomes" id="UP000199163"/>
    </source>
</evidence>
<name>A0A1G8JNK4_9BACI</name>
<reference evidence="2 3" key="1">
    <citation type="submission" date="2016-10" db="EMBL/GenBank/DDBJ databases">
        <authorList>
            <person name="de Groot N.N."/>
        </authorList>
    </citation>
    <scope>NUCLEOTIDE SEQUENCE [LARGE SCALE GENOMIC DNA]</scope>
    <source>
        <strain evidence="2 3">DSM 21632</strain>
    </source>
</reference>
<evidence type="ECO:0008006" key="4">
    <source>
        <dbReference type="Google" id="ProtNLM"/>
    </source>
</evidence>
<feature type="transmembrane region" description="Helical" evidence="1">
    <location>
        <begin position="188"/>
        <end position="209"/>
    </location>
</feature>
<dbReference type="Proteomes" id="UP000199163">
    <property type="component" value="Unassembled WGS sequence"/>
</dbReference>
<evidence type="ECO:0000256" key="1">
    <source>
        <dbReference type="SAM" id="Phobius"/>
    </source>
</evidence>
<protein>
    <recommendedName>
        <fullName evidence="4">ABC-2 family transporter protein</fullName>
    </recommendedName>
</protein>
<proteinExistence type="predicted"/>
<keyword evidence="1" id="KW-1133">Transmembrane helix</keyword>
<sequence>MRVLGYELNKLMNWKIIGLVVMISTIFYQLFLSFHIEHFPNGRPNLDRYNIAGEMITEYGYEMDEHEYTEFQQTYHEEVEKANLYLQSNEAFVEAEITTYEQFDNIDRDNQELTALRNKVMFEEGVDVFWELQAREGMMNQYEGRTDLSPNNMPIANENQQNRVKEVISKDEREAILPTEVVDNYNVLISQLAILIVLSVMIVVSRIHIIDQKNNMRMLQYTTHKGRYLFKKKTAASFLAALLITTIHLVVFFFMYLGNNVSVFFESSLHSFLHHNFYWMDFRFLDYILATVVAVFLLSFITAAIAAFISRVASRYITLIGAHVPVAVILVLLISEYLISYFMSINYPMYLTVTTYAFLIAIGISLLISRWKKEKKVDIV</sequence>
<evidence type="ECO:0000313" key="2">
    <source>
        <dbReference type="EMBL" id="SDI32824.1"/>
    </source>
</evidence>
<feature type="transmembrane region" description="Helical" evidence="1">
    <location>
        <begin position="12"/>
        <end position="31"/>
    </location>
</feature>
<feature type="transmembrane region" description="Helical" evidence="1">
    <location>
        <begin position="316"/>
        <end position="335"/>
    </location>
</feature>
<keyword evidence="1" id="KW-0812">Transmembrane</keyword>
<accession>A0A1G8JNK4</accession>
<dbReference type="STRING" id="568899.SAMN05192534_1356"/>
<gene>
    <name evidence="2" type="ORF">SAMN05192534_1356</name>
</gene>
<keyword evidence="3" id="KW-1185">Reference proteome</keyword>
<organism evidence="2 3">
    <name type="scientific">Alteribacillus persepolensis</name>
    <dbReference type="NCBI Taxonomy" id="568899"/>
    <lineage>
        <taxon>Bacteria</taxon>
        <taxon>Bacillati</taxon>
        <taxon>Bacillota</taxon>
        <taxon>Bacilli</taxon>
        <taxon>Bacillales</taxon>
        <taxon>Bacillaceae</taxon>
        <taxon>Alteribacillus</taxon>
    </lineage>
</organism>
<feature type="transmembrane region" description="Helical" evidence="1">
    <location>
        <begin position="287"/>
        <end position="309"/>
    </location>
</feature>